<proteinExistence type="predicted"/>
<accession>A0ABY7YY14</accession>
<organism evidence="3 4">
    <name type="scientific">Devosia rhodophyticola</name>
    <dbReference type="NCBI Taxonomy" id="3026423"/>
    <lineage>
        <taxon>Bacteria</taxon>
        <taxon>Pseudomonadati</taxon>
        <taxon>Pseudomonadota</taxon>
        <taxon>Alphaproteobacteria</taxon>
        <taxon>Hyphomicrobiales</taxon>
        <taxon>Devosiaceae</taxon>
        <taxon>Devosia</taxon>
    </lineage>
</organism>
<gene>
    <name evidence="3" type="ORF">PSQ90_02070</name>
</gene>
<dbReference type="RefSeq" id="WP_282211787.1">
    <property type="nucleotide sequence ID" value="NZ_CP118247.1"/>
</dbReference>
<dbReference type="EMBL" id="CP118247">
    <property type="protein sequence ID" value="WDR06273.1"/>
    <property type="molecule type" value="Genomic_DNA"/>
</dbReference>
<sequence length="477" mass="51740">MPKTLTIGLIRASLPSYFPENHSVWSRAENTLQALCAALGIRLVIASEIPMDATGAGRALAECQSGGAEFILLLHGGFTMGDVARTIAAAPVRAGFWSVPEPARTGDIQLNNFVSLNMSMSIARQVRDLRSEPVQWYHGAPESPALQQRLRTSLMALKAACELEGARIGVIGGLAMTFYNMEVSTNALRARLGVEVSHHDMHELTDRMDAMDETRVWNEVEKFRQTARVDGVSKTQMALTARCTLALRDIAKQFDYAALTVSDWPALQDRPGMHPGAAFTMLEEKDNLPVASEGDVLGAITQLVTKSVSGRVGYLLDMTEPDLDANQLLMWHGGGGPLYLADDDGARWINHPMIGRGTPEGPQFGAIADLVFRDGPVTIMRIARDASAIFAMTAHVSGRDPSGFTGCRGWLENFAIAGDLSTLEDVVATVMAHGLEHHFVLVPGDVAAVLAEFGSWTGMECLTRRPMRDHLRASDFS</sequence>
<name>A0ABY7YY14_9HYPH</name>
<evidence type="ECO:0000313" key="4">
    <source>
        <dbReference type="Proteomes" id="UP001222118"/>
    </source>
</evidence>
<dbReference type="PANTHER" id="PTHR36120:SF1">
    <property type="entry name" value="L-FUCOSE ISOMERASE C-TERMINAL DOMAIN-CONTAINING PROTEIN"/>
    <property type="match status" value="1"/>
</dbReference>
<evidence type="ECO:0000256" key="1">
    <source>
        <dbReference type="ARBA" id="ARBA00023235"/>
    </source>
</evidence>
<keyword evidence="1" id="KW-0413">Isomerase</keyword>
<dbReference type="InterPro" id="IPR009015">
    <property type="entry name" value="Fucose_isomerase_N/cen_sf"/>
</dbReference>
<keyword evidence="4" id="KW-1185">Reference proteome</keyword>
<dbReference type="SUPFAM" id="SSF53743">
    <property type="entry name" value="FucI/AraA N-terminal and middle domains"/>
    <property type="match status" value="1"/>
</dbReference>
<evidence type="ECO:0000313" key="3">
    <source>
        <dbReference type="EMBL" id="WDR06273.1"/>
    </source>
</evidence>
<dbReference type="Proteomes" id="UP001222118">
    <property type="component" value="Chromosome"/>
</dbReference>
<dbReference type="PANTHER" id="PTHR36120">
    <property type="entry name" value="FUCOSE ISOMERASE"/>
    <property type="match status" value="1"/>
</dbReference>
<protein>
    <recommendedName>
        <fullName evidence="5">L-fucose isomerase C-terminal domain-containing protein</fullName>
    </recommendedName>
</protein>
<evidence type="ECO:0000256" key="2">
    <source>
        <dbReference type="ARBA" id="ARBA00023277"/>
    </source>
</evidence>
<reference evidence="3 4" key="1">
    <citation type="submission" date="2023-02" db="EMBL/GenBank/DDBJ databases">
        <title>Devosia chondri sp. nov., isolated from the phycosphere of marine algae.</title>
        <authorList>
            <person name="Kim J.M."/>
            <person name="Lee J.K."/>
            <person name="Choi B.J."/>
            <person name="Bayburt H."/>
            <person name="Jeon C.O."/>
        </authorList>
    </citation>
    <scope>NUCLEOTIDE SEQUENCE [LARGE SCALE GENOMIC DNA]</scope>
    <source>
        <strain evidence="3 4">G2-5</strain>
    </source>
</reference>
<keyword evidence="2" id="KW-0119">Carbohydrate metabolism</keyword>
<evidence type="ECO:0008006" key="5">
    <source>
        <dbReference type="Google" id="ProtNLM"/>
    </source>
</evidence>